<comment type="caution">
    <text evidence="3">The sequence shown here is derived from an EMBL/GenBank/DDBJ whole genome shotgun (WGS) entry which is preliminary data.</text>
</comment>
<dbReference type="PANTHER" id="PTHR34411">
    <property type="entry name" value="DUF6748 DOMAIN-CONTAINING PROTEIN-RELATED"/>
    <property type="match status" value="1"/>
</dbReference>
<feature type="signal peptide" evidence="1">
    <location>
        <begin position="1"/>
        <end position="22"/>
    </location>
</feature>
<name>A0A8J4PWM5_9MYCE</name>
<dbReference type="Pfam" id="PF20533">
    <property type="entry name" value="DUF6748"/>
    <property type="match status" value="1"/>
</dbReference>
<organism evidence="3 4">
    <name type="scientific">Polysphondylium violaceum</name>
    <dbReference type="NCBI Taxonomy" id="133409"/>
    <lineage>
        <taxon>Eukaryota</taxon>
        <taxon>Amoebozoa</taxon>
        <taxon>Evosea</taxon>
        <taxon>Eumycetozoa</taxon>
        <taxon>Dictyostelia</taxon>
        <taxon>Dictyosteliales</taxon>
        <taxon>Dictyosteliaceae</taxon>
        <taxon>Polysphondylium</taxon>
    </lineage>
</organism>
<feature type="domain" description="DUF6748" evidence="2">
    <location>
        <begin position="51"/>
        <end position="76"/>
    </location>
</feature>
<reference evidence="3" key="1">
    <citation type="submission" date="2020-01" db="EMBL/GenBank/DDBJ databases">
        <title>Development of genomics and gene disruption for Polysphondylium violaceum indicates a role for the polyketide synthase stlB in stalk morphogenesis.</title>
        <authorList>
            <person name="Narita B."/>
            <person name="Kawabe Y."/>
            <person name="Kin K."/>
            <person name="Saito T."/>
            <person name="Gibbs R."/>
            <person name="Kuspa A."/>
            <person name="Muzny D."/>
            <person name="Queller D."/>
            <person name="Richards S."/>
            <person name="Strassman J."/>
            <person name="Sucgang R."/>
            <person name="Worley K."/>
            <person name="Schaap P."/>
        </authorList>
    </citation>
    <scope>NUCLEOTIDE SEQUENCE</scope>
    <source>
        <strain evidence="3">QSvi11</strain>
    </source>
</reference>
<dbReference type="OrthoDB" id="21881at2759"/>
<gene>
    <name evidence="3" type="ORF">CYY_004167</name>
</gene>
<dbReference type="Proteomes" id="UP000695562">
    <property type="component" value="Unassembled WGS sequence"/>
</dbReference>
<evidence type="ECO:0000256" key="1">
    <source>
        <dbReference type="SAM" id="SignalP"/>
    </source>
</evidence>
<evidence type="ECO:0000313" key="3">
    <source>
        <dbReference type="EMBL" id="KAF2074540.1"/>
    </source>
</evidence>
<evidence type="ECO:0000313" key="4">
    <source>
        <dbReference type="Proteomes" id="UP000695562"/>
    </source>
</evidence>
<dbReference type="AlphaFoldDB" id="A0A8J4PWM5"/>
<dbReference type="InterPro" id="IPR046636">
    <property type="entry name" value="DUF6748"/>
</dbReference>
<sequence>MYIHKSFILFLLGLIVFSAVFSANTDTNTDTDTDTDVESDNERSGLGRVRYFQATKDLRKCAFPQCGGYFLKMVNIGGQQNDIYVSSIEGAKIDDGSLNEFILSGRLSNGPSFTRTLYIQDTYRLLPLDSPSTLEIKRYFIYRNNVAYELNTGRNYRVNYYVENYSNQINNINEEWLDYKINGHSVIYGNVRNGILDIDRIFIQLPDPQYCPDFPVAQCSPGYIATYRVDNTRCILPTGCARQGICTLSIPTCPNGYTLMSVNSKPNGCPKYYCDPSFLLIFT</sequence>
<proteinExistence type="predicted"/>
<keyword evidence="1" id="KW-0732">Signal</keyword>
<dbReference type="InterPro" id="IPR040405">
    <property type="entry name" value="DDB_G0275255-like"/>
</dbReference>
<evidence type="ECO:0000259" key="2">
    <source>
        <dbReference type="Pfam" id="PF20533"/>
    </source>
</evidence>
<protein>
    <recommendedName>
        <fullName evidence="2">DUF6748 domain-containing protein</fullName>
    </recommendedName>
</protein>
<keyword evidence="4" id="KW-1185">Reference proteome</keyword>
<dbReference type="EMBL" id="AJWJ01000142">
    <property type="protein sequence ID" value="KAF2074540.1"/>
    <property type="molecule type" value="Genomic_DNA"/>
</dbReference>
<accession>A0A8J4PWM5</accession>
<feature type="chain" id="PRO_5035264210" description="DUF6748 domain-containing protein" evidence="1">
    <location>
        <begin position="23"/>
        <end position="283"/>
    </location>
</feature>